<keyword evidence="6" id="KW-1185">Reference proteome</keyword>
<accession>A0A1M7RSP3</accession>
<evidence type="ECO:0000256" key="3">
    <source>
        <dbReference type="ARBA" id="ARBA00022840"/>
    </source>
</evidence>
<dbReference type="OrthoDB" id="9809450at2"/>
<dbReference type="PROSITE" id="PS50893">
    <property type="entry name" value="ABC_TRANSPORTER_2"/>
    <property type="match status" value="1"/>
</dbReference>
<dbReference type="InterPro" id="IPR003593">
    <property type="entry name" value="AAA+_ATPase"/>
</dbReference>
<dbReference type="EMBL" id="FRDI01000002">
    <property type="protein sequence ID" value="SHN49221.1"/>
    <property type="molecule type" value="Genomic_DNA"/>
</dbReference>
<dbReference type="SUPFAM" id="SSF52540">
    <property type="entry name" value="P-loop containing nucleoside triphosphate hydrolases"/>
    <property type="match status" value="1"/>
</dbReference>
<dbReference type="GO" id="GO:0016887">
    <property type="term" value="F:ATP hydrolysis activity"/>
    <property type="evidence" value="ECO:0007669"/>
    <property type="project" value="InterPro"/>
</dbReference>
<dbReference type="Gene3D" id="3.40.50.300">
    <property type="entry name" value="P-loop containing nucleotide triphosphate hydrolases"/>
    <property type="match status" value="1"/>
</dbReference>
<feature type="domain" description="ABC transporter" evidence="4">
    <location>
        <begin position="5"/>
        <end position="227"/>
    </location>
</feature>
<keyword evidence="2" id="KW-0547">Nucleotide-binding</keyword>
<dbReference type="RefSeq" id="WP_072695418.1">
    <property type="nucleotide sequence ID" value="NZ_FRDI01000002.1"/>
</dbReference>
<dbReference type="InterPro" id="IPR003439">
    <property type="entry name" value="ABC_transporter-like_ATP-bd"/>
</dbReference>
<protein>
    <submittedName>
        <fullName evidence="5">Heme exporter protein A</fullName>
    </submittedName>
</protein>
<evidence type="ECO:0000256" key="1">
    <source>
        <dbReference type="ARBA" id="ARBA00022448"/>
    </source>
</evidence>
<evidence type="ECO:0000256" key="2">
    <source>
        <dbReference type="ARBA" id="ARBA00022741"/>
    </source>
</evidence>
<evidence type="ECO:0000313" key="6">
    <source>
        <dbReference type="Proteomes" id="UP000186469"/>
    </source>
</evidence>
<reference evidence="5 6" key="1">
    <citation type="submission" date="2016-12" db="EMBL/GenBank/DDBJ databases">
        <authorList>
            <person name="Song W.-J."/>
            <person name="Kurnit D.M."/>
        </authorList>
    </citation>
    <scope>NUCLEOTIDE SEQUENCE [LARGE SCALE GENOMIC DNA]</scope>
    <source>
        <strain evidence="5 6">DSM 11393</strain>
    </source>
</reference>
<gene>
    <name evidence="5" type="ORF">SAMN02745728_00109</name>
</gene>
<dbReference type="STRING" id="1121455.SAMN02745728_00109"/>
<dbReference type="InterPro" id="IPR027417">
    <property type="entry name" value="P-loop_NTPase"/>
</dbReference>
<dbReference type="PANTHER" id="PTHR42939:SF1">
    <property type="entry name" value="ABC TRANSPORTER ATP-BINDING PROTEIN ALBC-RELATED"/>
    <property type="match status" value="1"/>
</dbReference>
<organism evidence="5 6">
    <name type="scientific">Desulfovibrio litoralis DSM 11393</name>
    <dbReference type="NCBI Taxonomy" id="1121455"/>
    <lineage>
        <taxon>Bacteria</taxon>
        <taxon>Pseudomonadati</taxon>
        <taxon>Thermodesulfobacteriota</taxon>
        <taxon>Desulfovibrionia</taxon>
        <taxon>Desulfovibrionales</taxon>
        <taxon>Desulfovibrionaceae</taxon>
        <taxon>Desulfovibrio</taxon>
    </lineage>
</organism>
<sequence length="228" mass="25447">MSELLKTTQLAKFYGQRLIFKEVNFIIKTGTITLLIGNNGSGKSTLMKILAGLTPASIGKVENKVSPLKLAYLGHQTFIYPQLTALENLMFWAKLYNQYQDEPSSKKELTKQIESVLDKVSLRAFAEEKAGTFSRGMAQRLNLARVFLQKPKLILLDEPSTGLDLNSINMLQQAVLEAKQNNTAIVWISHNINEDIKIADSVIMLGKAKMLYSGNAENFDCNLMTEQG</sequence>
<keyword evidence="3" id="KW-0067">ATP-binding</keyword>
<dbReference type="SMART" id="SM00382">
    <property type="entry name" value="AAA"/>
    <property type="match status" value="1"/>
</dbReference>
<evidence type="ECO:0000313" key="5">
    <source>
        <dbReference type="EMBL" id="SHN49221.1"/>
    </source>
</evidence>
<evidence type="ECO:0000259" key="4">
    <source>
        <dbReference type="PROSITE" id="PS50893"/>
    </source>
</evidence>
<dbReference type="InterPro" id="IPR051782">
    <property type="entry name" value="ABC_Transporter_VariousFunc"/>
</dbReference>
<dbReference type="PANTHER" id="PTHR42939">
    <property type="entry name" value="ABC TRANSPORTER ATP-BINDING PROTEIN ALBC-RELATED"/>
    <property type="match status" value="1"/>
</dbReference>
<dbReference type="Pfam" id="PF00005">
    <property type="entry name" value="ABC_tran"/>
    <property type="match status" value="1"/>
</dbReference>
<dbReference type="AlphaFoldDB" id="A0A1M7RSP3"/>
<proteinExistence type="predicted"/>
<keyword evidence="1" id="KW-0813">Transport</keyword>
<name>A0A1M7RSP3_9BACT</name>
<dbReference type="Proteomes" id="UP000186469">
    <property type="component" value="Unassembled WGS sequence"/>
</dbReference>
<dbReference type="GO" id="GO:0005524">
    <property type="term" value="F:ATP binding"/>
    <property type="evidence" value="ECO:0007669"/>
    <property type="project" value="UniProtKB-KW"/>
</dbReference>